<sequence>MKWKKSKPIEDKNERPEDISAPRKRVAASSCYNTSKPWHNMTISKSNPQKPVVVAQHKSSYALWILKKEQICIGHWIYKEMMKCLRSRKQSMYFPILITTLCRRAEVPMSPIEPLMRPKRSAIGDNMYRQFVELQRKQK</sequence>
<gene>
    <name evidence="2" type="ORF">J1N35_001122</name>
</gene>
<proteinExistence type="predicted"/>
<evidence type="ECO:0000256" key="1">
    <source>
        <dbReference type="SAM" id="MobiDB-lite"/>
    </source>
</evidence>
<evidence type="ECO:0000313" key="3">
    <source>
        <dbReference type="Proteomes" id="UP000828251"/>
    </source>
</evidence>
<name>A0A9D3WIA5_9ROSI</name>
<dbReference type="EMBL" id="JAIQCV010000001">
    <property type="protein sequence ID" value="KAH1129744.1"/>
    <property type="molecule type" value="Genomic_DNA"/>
</dbReference>
<dbReference type="OrthoDB" id="1436896at2759"/>
<dbReference type="Proteomes" id="UP000828251">
    <property type="component" value="Unassembled WGS sequence"/>
</dbReference>
<comment type="caution">
    <text evidence="2">The sequence shown here is derived from an EMBL/GenBank/DDBJ whole genome shotgun (WGS) entry which is preliminary data.</text>
</comment>
<evidence type="ECO:0000313" key="2">
    <source>
        <dbReference type="EMBL" id="KAH1129744.1"/>
    </source>
</evidence>
<protein>
    <submittedName>
        <fullName evidence="2">Uncharacterized protein</fullName>
    </submittedName>
</protein>
<feature type="compositionally biased region" description="Basic and acidic residues" evidence="1">
    <location>
        <begin position="7"/>
        <end position="21"/>
    </location>
</feature>
<dbReference type="AlphaFoldDB" id="A0A9D3WIA5"/>
<keyword evidence="3" id="KW-1185">Reference proteome</keyword>
<accession>A0A9D3WIA5</accession>
<reference evidence="2 3" key="1">
    <citation type="journal article" date="2021" name="Plant Biotechnol. J.">
        <title>Multi-omics assisted identification of the key and species-specific regulatory components of drought-tolerant mechanisms in Gossypium stocksii.</title>
        <authorList>
            <person name="Yu D."/>
            <person name="Ke L."/>
            <person name="Zhang D."/>
            <person name="Wu Y."/>
            <person name="Sun Y."/>
            <person name="Mei J."/>
            <person name="Sun J."/>
            <person name="Sun Y."/>
        </authorList>
    </citation>
    <scope>NUCLEOTIDE SEQUENCE [LARGE SCALE GENOMIC DNA]</scope>
    <source>
        <strain evidence="3">cv. E1</strain>
        <tissue evidence="2">Leaf</tissue>
    </source>
</reference>
<feature type="region of interest" description="Disordered" evidence="1">
    <location>
        <begin position="1"/>
        <end position="24"/>
    </location>
</feature>
<organism evidence="2 3">
    <name type="scientific">Gossypium stocksii</name>
    <dbReference type="NCBI Taxonomy" id="47602"/>
    <lineage>
        <taxon>Eukaryota</taxon>
        <taxon>Viridiplantae</taxon>
        <taxon>Streptophyta</taxon>
        <taxon>Embryophyta</taxon>
        <taxon>Tracheophyta</taxon>
        <taxon>Spermatophyta</taxon>
        <taxon>Magnoliopsida</taxon>
        <taxon>eudicotyledons</taxon>
        <taxon>Gunneridae</taxon>
        <taxon>Pentapetalae</taxon>
        <taxon>rosids</taxon>
        <taxon>malvids</taxon>
        <taxon>Malvales</taxon>
        <taxon>Malvaceae</taxon>
        <taxon>Malvoideae</taxon>
        <taxon>Gossypium</taxon>
    </lineage>
</organism>